<evidence type="ECO:0000256" key="3">
    <source>
        <dbReference type="RuleBase" id="RU004019"/>
    </source>
</evidence>
<evidence type="ECO:0000259" key="5">
    <source>
        <dbReference type="PROSITE" id="PS50061"/>
    </source>
</evidence>
<evidence type="ECO:0000256" key="2">
    <source>
        <dbReference type="ARBA" id="ARBA00023125"/>
    </source>
</evidence>
<dbReference type="PROSITE" id="PS50061">
    <property type="entry name" value="ETS_DOMAIN_3"/>
    <property type="match status" value="1"/>
</dbReference>
<dbReference type="InterPro" id="IPR013761">
    <property type="entry name" value="SAM/pointed_sf"/>
</dbReference>
<dbReference type="FunFam" id="1.10.10.10:FF:000996">
    <property type="entry name" value="Predicted protein"/>
    <property type="match status" value="1"/>
</dbReference>
<name>A0AA88L6W9_ARTSF</name>
<dbReference type="Gene3D" id="1.10.10.10">
    <property type="entry name" value="Winged helix-like DNA-binding domain superfamily/Winged helix DNA-binding domain"/>
    <property type="match status" value="1"/>
</dbReference>
<gene>
    <name evidence="7" type="ORF">QYM36_009973</name>
</gene>
<dbReference type="SMART" id="SM00413">
    <property type="entry name" value="ETS"/>
    <property type="match status" value="1"/>
</dbReference>
<dbReference type="InterPro" id="IPR036390">
    <property type="entry name" value="WH_DNA-bd_sf"/>
</dbReference>
<keyword evidence="2 3" id="KW-0238">DNA-binding</keyword>
<organism evidence="7 8">
    <name type="scientific">Artemia franciscana</name>
    <name type="common">Brine shrimp</name>
    <name type="synonym">Artemia sanfranciscana</name>
    <dbReference type="NCBI Taxonomy" id="6661"/>
    <lineage>
        <taxon>Eukaryota</taxon>
        <taxon>Metazoa</taxon>
        <taxon>Ecdysozoa</taxon>
        <taxon>Arthropoda</taxon>
        <taxon>Crustacea</taxon>
        <taxon>Branchiopoda</taxon>
        <taxon>Anostraca</taxon>
        <taxon>Artemiidae</taxon>
        <taxon>Artemia</taxon>
    </lineage>
</organism>
<dbReference type="PANTHER" id="PTHR11849">
    <property type="entry name" value="ETS"/>
    <property type="match status" value="1"/>
</dbReference>
<dbReference type="GO" id="GO:0000981">
    <property type="term" value="F:DNA-binding transcription factor activity, RNA polymerase II-specific"/>
    <property type="evidence" value="ECO:0007669"/>
    <property type="project" value="TreeGrafter"/>
</dbReference>
<dbReference type="AlphaFoldDB" id="A0AA88L6W9"/>
<dbReference type="InterPro" id="IPR036388">
    <property type="entry name" value="WH-like_DNA-bd_sf"/>
</dbReference>
<evidence type="ECO:0000256" key="1">
    <source>
        <dbReference type="ARBA" id="ARBA00005562"/>
    </source>
</evidence>
<dbReference type="SMART" id="SM00251">
    <property type="entry name" value="SAM_PNT"/>
    <property type="match status" value="1"/>
</dbReference>
<evidence type="ECO:0000256" key="4">
    <source>
        <dbReference type="SAM" id="MobiDB-lite"/>
    </source>
</evidence>
<feature type="domain" description="PNT" evidence="6">
    <location>
        <begin position="195"/>
        <end position="279"/>
    </location>
</feature>
<dbReference type="InterPro" id="IPR046328">
    <property type="entry name" value="ETS_fam"/>
</dbReference>
<dbReference type="PROSITE" id="PS00345">
    <property type="entry name" value="ETS_DOMAIN_1"/>
    <property type="match status" value="1"/>
</dbReference>
<dbReference type="Pfam" id="PF00178">
    <property type="entry name" value="Ets"/>
    <property type="match status" value="1"/>
</dbReference>
<dbReference type="PROSITE" id="PS51433">
    <property type="entry name" value="PNT"/>
    <property type="match status" value="1"/>
</dbReference>
<dbReference type="PROSITE" id="PS00346">
    <property type="entry name" value="ETS_DOMAIN_2"/>
    <property type="match status" value="1"/>
</dbReference>
<sequence>MSLVDAVHTVPSLSSPTNYKMNDCITYSPFGLVPCTTDVFSWEAGSPFFHGEVKWEVQPIFEAASPHSLHSPSPLPIPLPSPSPEIKESNEGFDILKETIEEFISSTKRATQRTHPYQRPSNYKSPTPENSILLSVLSNKCSPKPSYSNHESNHQEAEFKLDIQSLPSLLPIQCSNTSLTVKDAMSDLDTLVWSMADAEIEQVSQRLNIPRNPYTWNRTDVIRWVSHVQEELKLDPVLLLSFDMTGEELAKMNEENFRSRFPKGGSTLYAKFYIWLMAWEQQTLKPAQIPVIDVEAEDTTVPENPFGLESPDSYLPLSVTSPRISNSYLSPGSDFSVLSPCTSTVGSEPTPSPSYYGELKDDEDEDGDAGQGGSHIHLWQFIKELLLQPELYGSAIRWVNREEGIFKIEDSVKVARLWGKRKNRPAMNYDKLSRSLRQYYKKGVMKKTERSQRLVYQFCDPYFK</sequence>
<evidence type="ECO:0000259" key="6">
    <source>
        <dbReference type="PROSITE" id="PS51433"/>
    </source>
</evidence>
<dbReference type="PANTHER" id="PTHR11849:SF182">
    <property type="entry name" value="SAM POINTED DOMAIN-CONTAINING ETS TRANSCRIPTION FACTOR"/>
    <property type="match status" value="1"/>
</dbReference>
<dbReference type="Pfam" id="PF02198">
    <property type="entry name" value="SAM_PNT"/>
    <property type="match status" value="1"/>
</dbReference>
<dbReference type="InterPro" id="IPR003118">
    <property type="entry name" value="Pointed_dom"/>
</dbReference>
<feature type="region of interest" description="Disordered" evidence="4">
    <location>
        <begin position="107"/>
        <end position="128"/>
    </location>
</feature>
<evidence type="ECO:0000313" key="7">
    <source>
        <dbReference type="EMBL" id="KAK2715169.1"/>
    </source>
</evidence>
<accession>A0AA88L6W9</accession>
<dbReference type="PRINTS" id="PR00454">
    <property type="entry name" value="ETSDOMAIN"/>
</dbReference>
<feature type="domain" description="ETS" evidence="5">
    <location>
        <begin position="376"/>
        <end position="459"/>
    </location>
</feature>
<dbReference type="SUPFAM" id="SSF47769">
    <property type="entry name" value="SAM/Pointed domain"/>
    <property type="match status" value="1"/>
</dbReference>
<dbReference type="EMBL" id="JAVRJZ010000012">
    <property type="protein sequence ID" value="KAK2715169.1"/>
    <property type="molecule type" value="Genomic_DNA"/>
</dbReference>
<reference evidence="7" key="1">
    <citation type="submission" date="2023-07" db="EMBL/GenBank/DDBJ databases">
        <title>Chromosome-level genome assembly of Artemia franciscana.</title>
        <authorList>
            <person name="Jo E."/>
        </authorList>
    </citation>
    <scope>NUCLEOTIDE SEQUENCE</scope>
    <source>
        <tissue evidence="7">Whole body</tissue>
    </source>
</reference>
<protein>
    <submittedName>
        <fullName evidence="7">Uncharacterized protein</fullName>
    </submittedName>
</protein>
<dbReference type="GO" id="GO:0043565">
    <property type="term" value="F:sequence-specific DNA binding"/>
    <property type="evidence" value="ECO:0007669"/>
    <property type="project" value="InterPro"/>
</dbReference>
<dbReference type="GO" id="GO:0005634">
    <property type="term" value="C:nucleus"/>
    <property type="evidence" value="ECO:0007669"/>
    <property type="project" value="UniProtKB-SubCell"/>
</dbReference>
<proteinExistence type="inferred from homology"/>
<comment type="caution">
    <text evidence="7">The sequence shown here is derived from an EMBL/GenBank/DDBJ whole genome shotgun (WGS) entry which is preliminary data.</text>
</comment>
<dbReference type="Gene3D" id="1.10.150.50">
    <property type="entry name" value="Transcription Factor, Ets-1"/>
    <property type="match status" value="1"/>
</dbReference>
<dbReference type="Proteomes" id="UP001187531">
    <property type="component" value="Unassembled WGS sequence"/>
</dbReference>
<evidence type="ECO:0000313" key="8">
    <source>
        <dbReference type="Proteomes" id="UP001187531"/>
    </source>
</evidence>
<keyword evidence="3" id="KW-0539">Nucleus</keyword>
<dbReference type="GO" id="GO:0030154">
    <property type="term" value="P:cell differentiation"/>
    <property type="evidence" value="ECO:0007669"/>
    <property type="project" value="TreeGrafter"/>
</dbReference>
<dbReference type="InterPro" id="IPR000418">
    <property type="entry name" value="Ets_dom"/>
</dbReference>
<comment type="similarity">
    <text evidence="1 3">Belongs to the ETS family.</text>
</comment>
<feature type="region of interest" description="Disordered" evidence="4">
    <location>
        <begin position="341"/>
        <end position="372"/>
    </location>
</feature>
<keyword evidence="8" id="KW-1185">Reference proteome</keyword>
<dbReference type="SUPFAM" id="SSF46785">
    <property type="entry name" value="Winged helix' DNA-binding domain"/>
    <property type="match status" value="1"/>
</dbReference>
<comment type="subcellular location">
    <subcellularLocation>
        <location evidence="3">Nucleus</location>
    </subcellularLocation>
</comment>